<reference evidence="14" key="1">
    <citation type="journal article" date="2018" name="PLoS ONE">
        <title>Chinook salmon (Oncorhynchus tshawytscha) genome and transcriptome.</title>
        <authorList>
            <person name="Christensen K.A."/>
            <person name="Leong J.S."/>
            <person name="Sakhrani D."/>
            <person name="Biagi C.A."/>
            <person name="Minkley D.R."/>
            <person name="Withler R.E."/>
            <person name="Rondeau E.B."/>
            <person name="Koop B.F."/>
            <person name="Devlin R.H."/>
        </authorList>
    </citation>
    <scope>NUCLEOTIDE SEQUENCE [LARGE SCALE GENOMIC DNA]</scope>
</reference>
<keyword evidence="8" id="KW-0238">DNA-binding</keyword>
<organism evidence="13 14">
    <name type="scientific">Oncorhynchus tshawytscha</name>
    <name type="common">Chinook salmon</name>
    <name type="synonym">Salmo tshawytscha</name>
    <dbReference type="NCBI Taxonomy" id="74940"/>
    <lineage>
        <taxon>Eukaryota</taxon>
        <taxon>Metazoa</taxon>
        <taxon>Chordata</taxon>
        <taxon>Craniata</taxon>
        <taxon>Vertebrata</taxon>
        <taxon>Euteleostomi</taxon>
        <taxon>Actinopterygii</taxon>
        <taxon>Neopterygii</taxon>
        <taxon>Teleostei</taxon>
        <taxon>Protacanthopterygii</taxon>
        <taxon>Salmoniformes</taxon>
        <taxon>Salmonidae</taxon>
        <taxon>Salmoninae</taxon>
        <taxon>Oncorhynchus</taxon>
    </lineage>
</organism>
<dbReference type="Gene3D" id="1.20.142.10">
    <property type="entry name" value="Poly(ADP-ribose) polymerase, regulatory domain"/>
    <property type="match status" value="1"/>
</dbReference>
<dbReference type="GeneTree" id="ENSGT00940000156058"/>
<name>A0AAZ3S2K1_ONCTS</name>
<accession>A0AAZ3S2K1</accession>
<sequence length="171" mass="19174">MLSLVDIVRGTNSYYKLQLLEDDVQKRDEKAVKRPTASAGTKSLLAKPVQELIRTIFDVESMKKAMIDFQKMSLGKLSKRQIQSAYALLSEVQQAVSDSSSEPLHPHTSQLGHEETTTAQHPGLHSAKVQMLDNLLDIGMTYSMLRGAKDNNRDINYEILKTKIEVVDKTT</sequence>
<reference evidence="13" key="2">
    <citation type="submission" date="2025-08" db="UniProtKB">
        <authorList>
            <consortium name="Ensembl"/>
        </authorList>
    </citation>
    <scope>IDENTIFICATION</scope>
</reference>
<evidence type="ECO:0000256" key="9">
    <source>
        <dbReference type="ARBA" id="ARBA00023204"/>
    </source>
</evidence>
<dbReference type="AlphaFoldDB" id="A0AAZ3S2K1"/>
<dbReference type="PANTHER" id="PTHR10459:SF112">
    <property type="entry name" value="POLY [ADP-RIBOSE] POLYMERASE 1"/>
    <property type="match status" value="1"/>
</dbReference>
<dbReference type="PROSITE" id="PS51060">
    <property type="entry name" value="PARP_ALPHA_HD"/>
    <property type="match status" value="1"/>
</dbReference>
<evidence type="ECO:0000256" key="10">
    <source>
        <dbReference type="ARBA" id="ARBA00033987"/>
    </source>
</evidence>
<dbReference type="GO" id="GO:0003950">
    <property type="term" value="F:NAD+ poly-ADP-ribosyltransferase activity"/>
    <property type="evidence" value="ECO:0007669"/>
    <property type="project" value="UniProtKB-EC"/>
</dbReference>
<keyword evidence="3" id="KW-0808">Transferase</keyword>
<evidence type="ECO:0000313" key="14">
    <source>
        <dbReference type="Proteomes" id="UP000694402"/>
    </source>
</evidence>
<evidence type="ECO:0000256" key="2">
    <source>
        <dbReference type="ARBA" id="ARBA00022676"/>
    </source>
</evidence>
<dbReference type="InterPro" id="IPR036616">
    <property type="entry name" value="Poly(ADP-ribose)pol_reg_dom_sf"/>
</dbReference>
<dbReference type="GO" id="GO:0003677">
    <property type="term" value="F:DNA binding"/>
    <property type="evidence" value="ECO:0007669"/>
    <property type="project" value="UniProtKB-KW"/>
</dbReference>
<dbReference type="SUPFAM" id="SSF47587">
    <property type="entry name" value="Domain of poly(ADP-ribose) polymerase"/>
    <property type="match status" value="1"/>
</dbReference>
<dbReference type="Ensembl" id="ENSOTST00005141733.1">
    <property type="protein sequence ID" value="ENSOTSP00005147075.1"/>
    <property type="gene ID" value="ENSOTSG00005027781.2"/>
</dbReference>
<dbReference type="GO" id="GO:1990404">
    <property type="term" value="F:NAD+-protein mono-ADP-ribosyltransferase activity"/>
    <property type="evidence" value="ECO:0007669"/>
    <property type="project" value="TreeGrafter"/>
</dbReference>
<comment type="catalytic activity">
    <reaction evidence="10">
        <text>NAD(+) + (ADP-D-ribosyl)n-acceptor = nicotinamide + (ADP-D-ribosyl)n+1-acceptor + H(+).</text>
        <dbReference type="EC" id="2.4.2.30"/>
    </reaction>
</comment>
<proteinExistence type="predicted"/>
<evidence type="ECO:0000256" key="4">
    <source>
        <dbReference type="ARBA" id="ARBA00022737"/>
    </source>
</evidence>
<keyword evidence="5" id="KW-0227">DNA damage</keyword>
<dbReference type="Proteomes" id="UP000694402">
    <property type="component" value="Unassembled WGS sequence"/>
</dbReference>
<keyword evidence="14" id="KW-1185">Reference proteome</keyword>
<evidence type="ECO:0000256" key="11">
    <source>
        <dbReference type="SAM" id="MobiDB-lite"/>
    </source>
</evidence>
<protein>
    <recommendedName>
        <fullName evidence="1">NAD(+) ADP-ribosyltransferase</fullName>
        <ecNumber evidence="1">2.4.2.30</ecNumber>
    </recommendedName>
</protein>
<dbReference type="GO" id="GO:0005730">
    <property type="term" value="C:nucleolus"/>
    <property type="evidence" value="ECO:0007669"/>
    <property type="project" value="TreeGrafter"/>
</dbReference>
<reference evidence="13" key="3">
    <citation type="submission" date="2025-09" db="UniProtKB">
        <authorList>
            <consortium name="Ensembl"/>
        </authorList>
    </citation>
    <scope>IDENTIFICATION</scope>
</reference>
<keyword evidence="4" id="KW-0677">Repeat</keyword>
<keyword evidence="7" id="KW-0520">NAD</keyword>
<evidence type="ECO:0000313" key="13">
    <source>
        <dbReference type="Ensembl" id="ENSOTSP00005147075.1"/>
    </source>
</evidence>
<dbReference type="GO" id="GO:0006302">
    <property type="term" value="P:double-strand break repair"/>
    <property type="evidence" value="ECO:0007669"/>
    <property type="project" value="TreeGrafter"/>
</dbReference>
<keyword evidence="9" id="KW-0234">DNA repair</keyword>
<evidence type="ECO:0000256" key="3">
    <source>
        <dbReference type="ARBA" id="ARBA00022679"/>
    </source>
</evidence>
<dbReference type="EC" id="2.4.2.30" evidence="1"/>
<dbReference type="InterPro" id="IPR004102">
    <property type="entry name" value="Poly(ADP-ribose)pol_reg_dom"/>
</dbReference>
<keyword evidence="2" id="KW-0328">Glycosyltransferase</keyword>
<dbReference type="GO" id="GO:0070212">
    <property type="term" value="P:protein poly-ADP-ribosylation"/>
    <property type="evidence" value="ECO:0007669"/>
    <property type="project" value="TreeGrafter"/>
</dbReference>
<evidence type="ECO:0000259" key="12">
    <source>
        <dbReference type="PROSITE" id="PS51060"/>
    </source>
</evidence>
<evidence type="ECO:0000256" key="7">
    <source>
        <dbReference type="ARBA" id="ARBA00023027"/>
    </source>
</evidence>
<keyword evidence="6" id="KW-0013">ADP-ribosylation</keyword>
<dbReference type="Pfam" id="PF02877">
    <property type="entry name" value="PARP_reg"/>
    <property type="match status" value="1"/>
</dbReference>
<feature type="region of interest" description="Disordered" evidence="11">
    <location>
        <begin position="97"/>
        <end position="120"/>
    </location>
</feature>
<feature type="compositionally biased region" description="Polar residues" evidence="11">
    <location>
        <begin position="97"/>
        <end position="111"/>
    </location>
</feature>
<evidence type="ECO:0000256" key="1">
    <source>
        <dbReference type="ARBA" id="ARBA00012020"/>
    </source>
</evidence>
<dbReference type="PANTHER" id="PTHR10459">
    <property type="entry name" value="DNA LIGASE"/>
    <property type="match status" value="1"/>
</dbReference>
<evidence type="ECO:0000256" key="6">
    <source>
        <dbReference type="ARBA" id="ARBA00022765"/>
    </source>
</evidence>
<feature type="domain" description="PARP alpha-helical" evidence="12">
    <location>
        <begin position="42"/>
        <end position="159"/>
    </location>
</feature>
<evidence type="ECO:0000256" key="8">
    <source>
        <dbReference type="ARBA" id="ARBA00023125"/>
    </source>
</evidence>
<evidence type="ECO:0000256" key="5">
    <source>
        <dbReference type="ARBA" id="ARBA00022763"/>
    </source>
</evidence>
<dbReference type="InterPro" id="IPR050800">
    <property type="entry name" value="ARTD/PARP"/>
</dbReference>